<dbReference type="PANTHER" id="PTHR24156">
    <property type="entry name" value="ANK_REP_REGION DOMAIN-CONTAINING PROTEIN"/>
    <property type="match status" value="1"/>
</dbReference>
<keyword evidence="6" id="KW-0800">Toxin</keyword>
<dbReference type="InterPro" id="IPR042637">
    <property type="entry name" value="AN34A/B/C"/>
</dbReference>
<dbReference type="GO" id="GO:0006887">
    <property type="term" value="P:exocytosis"/>
    <property type="evidence" value="ECO:0007669"/>
    <property type="project" value="UniProtKB-KW"/>
</dbReference>
<keyword evidence="6" id="KW-0638">Presynaptic neurotoxin</keyword>
<dbReference type="AlphaFoldDB" id="A0A443SQB8"/>
<keyword evidence="11" id="KW-1185">Reference proteome</keyword>
<proteinExistence type="inferred from homology"/>
<dbReference type="VEuPathDB" id="VectorBase:LDEU002326"/>
<evidence type="ECO:0000313" key="11">
    <source>
        <dbReference type="Proteomes" id="UP000288716"/>
    </source>
</evidence>
<organism evidence="10 11">
    <name type="scientific">Leptotrombidium deliense</name>
    <dbReference type="NCBI Taxonomy" id="299467"/>
    <lineage>
        <taxon>Eukaryota</taxon>
        <taxon>Metazoa</taxon>
        <taxon>Ecdysozoa</taxon>
        <taxon>Arthropoda</taxon>
        <taxon>Chelicerata</taxon>
        <taxon>Arachnida</taxon>
        <taxon>Acari</taxon>
        <taxon>Acariformes</taxon>
        <taxon>Trombidiformes</taxon>
        <taxon>Prostigmata</taxon>
        <taxon>Anystina</taxon>
        <taxon>Parasitengona</taxon>
        <taxon>Trombiculoidea</taxon>
        <taxon>Trombiculidae</taxon>
        <taxon>Leptotrombidium</taxon>
    </lineage>
</organism>
<protein>
    <submittedName>
        <fullName evidence="10">Ankyrin repeat domain-containing protein 34C-like protein</fullName>
    </submittedName>
</protein>
<dbReference type="Gene3D" id="1.25.40.20">
    <property type="entry name" value="Ankyrin repeat-containing domain"/>
    <property type="match status" value="1"/>
</dbReference>
<keyword evidence="8" id="KW-1053">Target membrane</keyword>
<keyword evidence="8" id="KW-0472">Membrane</keyword>
<dbReference type="SUPFAM" id="SSF48403">
    <property type="entry name" value="Ankyrin repeat"/>
    <property type="match status" value="1"/>
</dbReference>
<sequence length="90" mass="9932">MKKFMQAVLLLQNGVSANSRNESGESPLIFVAKNLSKKEHKRNREKFAKVLLEFGADPNIQDDSGKTALMYAAGKGESDLVLLLLVIKVK</sequence>
<dbReference type="Pfam" id="PF12796">
    <property type="entry name" value="Ank_2"/>
    <property type="match status" value="1"/>
</dbReference>
<evidence type="ECO:0000256" key="9">
    <source>
        <dbReference type="PROSITE-ProRule" id="PRU00023"/>
    </source>
</evidence>
<dbReference type="PANTHER" id="PTHR24156:SF3">
    <property type="entry name" value="ANKYRIN REPEAT DOMAIN-CONTAINING PROTEIN 34C-LIKE"/>
    <property type="match status" value="1"/>
</dbReference>
<evidence type="ECO:0000256" key="4">
    <source>
        <dbReference type="ARBA" id="ARBA00022537"/>
    </source>
</evidence>
<evidence type="ECO:0000256" key="2">
    <source>
        <dbReference type="ARBA" id="ARBA00010029"/>
    </source>
</evidence>
<comment type="subcellular location">
    <subcellularLocation>
        <location evidence="1">Target cell membrane</location>
    </subcellularLocation>
</comment>
<accession>A0A443SQB8</accession>
<dbReference type="GO" id="GO:0044218">
    <property type="term" value="C:other organism cell membrane"/>
    <property type="evidence" value="ECO:0007669"/>
    <property type="project" value="UniProtKB-KW"/>
</dbReference>
<comment type="similarity">
    <text evidence="2">Belongs to the ANKRD34 family.</text>
</comment>
<dbReference type="GO" id="GO:0044231">
    <property type="term" value="C:host cell presynaptic membrane"/>
    <property type="evidence" value="ECO:0007669"/>
    <property type="project" value="UniProtKB-KW"/>
</dbReference>
<comment type="caution">
    <text evidence="10">The sequence shown here is derived from an EMBL/GenBank/DDBJ whole genome shotgun (WGS) entry which is preliminary data.</text>
</comment>
<dbReference type="EMBL" id="NCKV01000795">
    <property type="protein sequence ID" value="RWS29714.1"/>
    <property type="molecule type" value="Genomic_DNA"/>
</dbReference>
<dbReference type="InterPro" id="IPR002110">
    <property type="entry name" value="Ankyrin_rpt"/>
</dbReference>
<dbReference type="STRING" id="299467.A0A443SQB8"/>
<evidence type="ECO:0000256" key="7">
    <source>
        <dbReference type="ARBA" id="ARBA00023043"/>
    </source>
</evidence>
<evidence type="ECO:0000256" key="6">
    <source>
        <dbReference type="ARBA" id="ARBA00023028"/>
    </source>
</evidence>
<dbReference type="PROSITE" id="PS50088">
    <property type="entry name" value="ANK_REPEAT"/>
    <property type="match status" value="1"/>
</dbReference>
<keyword evidence="3" id="KW-0268">Exocytosis</keyword>
<evidence type="ECO:0000256" key="1">
    <source>
        <dbReference type="ARBA" id="ARBA00004175"/>
    </source>
</evidence>
<keyword evidence="5" id="KW-0677">Repeat</keyword>
<evidence type="ECO:0000256" key="5">
    <source>
        <dbReference type="ARBA" id="ARBA00022737"/>
    </source>
</evidence>
<evidence type="ECO:0000256" key="3">
    <source>
        <dbReference type="ARBA" id="ARBA00022483"/>
    </source>
</evidence>
<name>A0A443SQB8_9ACAR</name>
<dbReference type="Proteomes" id="UP000288716">
    <property type="component" value="Unassembled WGS sequence"/>
</dbReference>
<feature type="repeat" description="ANK" evidence="9">
    <location>
        <begin position="23"/>
        <end position="63"/>
    </location>
</feature>
<dbReference type="OrthoDB" id="6418291at2759"/>
<keyword evidence="7 9" id="KW-0040">ANK repeat</keyword>
<keyword evidence="4" id="KW-1052">Target cell membrane</keyword>
<dbReference type="InterPro" id="IPR036770">
    <property type="entry name" value="Ankyrin_rpt-contain_sf"/>
</dbReference>
<evidence type="ECO:0000256" key="8">
    <source>
        <dbReference type="ARBA" id="ARBA00023298"/>
    </source>
</evidence>
<evidence type="ECO:0000313" key="10">
    <source>
        <dbReference type="EMBL" id="RWS29714.1"/>
    </source>
</evidence>
<reference evidence="10 11" key="1">
    <citation type="journal article" date="2018" name="Gigascience">
        <title>Genomes of trombidid mites reveal novel predicted allergens and laterally-transferred genes associated with secondary metabolism.</title>
        <authorList>
            <person name="Dong X."/>
            <person name="Chaisiri K."/>
            <person name="Xia D."/>
            <person name="Armstrong S.D."/>
            <person name="Fang Y."/>
            <person name="Donnelly M.J."/>
            <person name="Kadowaki T."/>
            <person name="McGarry J.W."/>
            <person name="Darby A.C."/>
            <person name="Makepeace B.L."/>
        </authorList>
    </citation>
    <scope>NUCLEOTIDE SEQUENCE [LARGE SCALE GENOMIC DNA]</scope>
    <source>
        <strain evidence="10">UoL-UT</strain>
    </source>
</reference>
<keyword evidence="6" id="KW-0528">Neurotoxin</keyword>
<gene>
    <name evidence="10" type="ORF">B4U80_06568</name>
</gene>